<evidence type="ECO:0000256" key="7">
    <source>
        <dbReference type="ARBA" id="ARBA00022827"/>
    </source>
</evidence>
<keyword evidence="8" id="KW-0521">NADP</keyword>
<keyword evidence="9" id="KW-0560">Oxidoreductase</keyword>
<evidence type="ECO:0000256" key="10">
    <source>
        <dbReference type="ARBA" id="ARBA00023033"/>
    </source>
</evidence>
<evidence type="ECO:0000256" key="3">
    <source>
        <dbReference type="ARBA" id="ARBA00007588"/>
    </source>
</evidence>
<dbReference type="Pfam" id="PF13434">
    <property type="entry name" value="Lys_Orn_oxgnase"/>
    <property type="match status" value="1"/>
</dbReference>
<evidence type="ECO:0000256" key="2">
    <source>
        <dbReference type="ARBA" id="ARBA00004924"/>
    </source>
</evidence>
<dbReference type="SUPFAM" id="SSF51905">
    <property type="entry name" value="FAD/NAD(P)-binding domain"/>
    <property type="match status" value="2"/>
</dbReference>
<name>A0A919F3A3_9ACTN</name>
<evidence type="ECO:0000256" key="4">
    <source>
        <dbReference type="ARBA" id="ARBA00013076"/>
    </source>
</evidence>
<evidence type="ECO:0000256" key="8">
    <source>
        <dbReference type="ARBA" id="ARBA00022857"/>
    </source>
</evidence>
<keyword evidence="10" id="KW-0503">Monooxygenase</keyword>
<evidence type="ECO:0000256" key="14">
    <source>
        <dbReference type="ARBA" id="ARBA00032738"/>
    </source>
</evidence>
<gene>
    <name evidence="16" type="ORF">GCM10018980_73310</name>
</gene>
<evidence type="ECO:0000256" key="6">
    <source>
        <dbReference type="ARBA" id="ARBA00022630"/>
    </source>
</evidence>
<dbReference type="GO" id="GO:0047091">
    <property type="term" value="F:L-lysine 6-monooxygenase (NADPH) activity"/>
    <property type="evidence" value="ECO:0007669"/>
    <property type="project" value="UniProtKB-EC"/>
</dbReference>
<keyword evidence="7" id="KW-0274">FAD</keyword>
<comment type="caution">
    <text evidence="16">The sequence shown here is derived from an EMBL/GenBank/DDBJ whole genome shotgun (WGS) entry which is preliminary data.</text>
</comment>
<evidence type="ECO:0000313" key="16">
    <source>
        <dbReference type="EMBL" id="GHG75730.1"/>
    </source>
</evidence>
<dbReference type="InterPro" id="IPR036188">
    <property type="entry name" value="FAD/NAD-bd_sf"/>
</dbReference>
<evidence type="ECO:0000256" key="11">
    <source>
        <dbReference type="ARBA" id="ARBA00029939"/>
    </source>
</evidence>
<proteinExistence type="inferred from homology"/>
<dbReference type="InterPro" id="IPR025700">
    <property type="entry name" value="Lys/Orn_oxygenase"/>
</dbReference>
<dbReference type="PANTHER" id="PTHR42802:SF1">
    <property type="entry name" value="L-ORNITHINE N(5)-MONOOXYGENASE"/>
    <property type="match status" value="1"/>
</dbReference>
<evidence type="ECO:0000256" key="15">
    <source>
        <dbReference type="ARBA" id="ARBA00048407"/>
    </source>
</evidence>
<keyword evidence="6" id="KW-0285">Flavoprotein</keyword>
<dbReference type="EMBL" id="BNBF01000039">
    <property type="protein sequence ID" value="GHG75730.1"/>
    <property type="molecule type" value="Genomic_DNA"/>
</dbReference>
<dbReference type="Gene3D" id="3.50.50.60">
    <property type="entry name" value="FAD/NAD(P)-binding domain"/>
    <property type="match status" value="1"/>
</dbReference>
<dbReference type="AlphaFoldDB" id="A0A919F3A3"/>
<dbReference type="PRINTS" id="PR00368">
    <property type="entry name" value="FADPNR"/>
</dbReference>
<protein>
    <recommendedName>
        <fullName evidence="5">L-lysine N6-monooxygenase MbtG</fullName>
        <ecNumber evidence="4">1.14.13.59</ecNumber>
    </recommendedName>
    <alternativeName>
        <fullName evidence="14">Lysine 6-N-hydroxylase</fullName>
    </alternativeName>
    <alternativeName>
        <fullName evidence="13">Lysine N6-hydroxylase</fullName>
    </alternativeName>
    <alternativeName>
        <fullName evidence="11">Lysine-N-oxygenase</fullName>
    </alternativeName>
    <alternativeName>
        <fullName evidence="12">Mycobactin synthase protein G</fullName>
    </alternativeName>
</protein>
<evidence type="ECO:0000313" key="17">
    <source>
        <dbReference type="Proteomes" id="UP000619355"/>
    </source>
</evidence>
<keyword evidence="17" id="KW-1185">Reference proteome</keyword>
<dbReference type="Proteomes" id="UP000619355">
    <property type="component" value="Unassembled WGS sequence"/>
</dbReference>
<dbReference type="EC" id="1.14.13.59" evidence="4"/>
<dbReference type="RefSeq" id="WP_189986485.1">
    <property type="nucleotide sequence ID" value="NZ_BNBF01000039.1"/>
</dbReference>
<sequence>MELSEALTHDVVGIGFGPSNLSLAIALEELCGTTGEPGPAAAFFERKPSLGWHRGMLLPDAKMQISFLKDLVTFRNPASRFSFVSYLHAKGRLPRFVNNQDFFPTRQEFHDYLEWAQAQLSTPVGYGCEVTGIRPAGDDTAAAPVELLRVEVRGAGLPGGSARLHTRNVVISTGLVPRMPDGVERDERIWHSSEFLDRFREWETERAGEMRRIAVVGAGQSAAEILRFLHDRLPGAMLTAILPPYGYAIADNTPFANEIFDPAAVDDYYYGSDESRDMIWKHHRNTNYSVVDDEVIKSLYERVYGDEVKGRRRVEFLNLARVEGVKRVADETRITVRSLSTDAFRDIDVDVLVCATGYDPMDPAPVLGELDAYCLRDARGRYRVERDYRILTRPELRCGIYLQGGTEHTHGLSSSLLSNLAVRSGEIVNSLLTRQG</sequence>
<evidence type="ECO:0000256" key="1">
    <source>
        <dbReference type="ARBA" id="ARBA00001974"/>
    </source>
</evidence>
<comment type="similarity">
    <text evidence="3">Belongs to the lysine N(6)-hydroxylase/L-ornithine N(5)-oxygenase family.</text>
</comment>
<organism evidence="16 17">
    <name type="scientific">Streptomyces capoamus</name>
    <dbReference type="NCBI Taxonomy" id="68183"/>
    <lineage>
        <taxon>Bacteria</taxon>
        <taxon>Bacillati</taxon>
        <taxon>Actinomycetota</taxon>
        <taxon>Actinomycetes</taxon>
        <taxon>Kitasatosporales</taxon>
        <taxon>Streptomycetaceae</taxon>
        <taxon>Streptomyces</taxon>
    </lineage>
</organism>
<evidence type="ECO:0000256" key="5">
    <source>
        <dbReference type="ARBA" id="ARBA00016406"/>
    </source>
</evidence>
<evidence type="ECO:0000256" key="9">
    <source>
        <dbReference type="ARBA" id="ARBA00023002"/>
    </source>
</evidence>
<dbReference type="PANTHER" id="PTHR42802">
    <property type="entry name" value="MONOOXYGENASE"/>
    <property type="match status" value="1"/>
</dbReference>
<evidence type="ECO:0000256" key="13">
    <source>
        <dbReference type="ARBA" id="ARBA00032493"/>
    </source>
</evidence>
<comment type="catalytic activity">
    <reaction evidence="15">
        <text>L-lysine + NADPH + O2 = N(6)-hydroxy-L-lysine + NADP(+) + H2O</text>
        <dbReference type="Rhea" id="RHEA:23228"/>
        <dbReference type="ChEBI" id="CHEBI:15377"/>
        <dbReference type="ChEBI" id="CHEBI:15379"/>
        <dbReference type="ChEBI" id="CHEBI:32551"/>
        <dbReference type="ChEBI" id="CHEBI:57783"/>
        <dbReference type="ChEBI" id="CHEBI:57820"/>
        <dbReference type="ChEBI" id="CHEBI:58349"/>
        <dbReference type="EC" id="1.14.13.59"/>
    </reaction>
</comment>
<comment type="cofactor">
    <cofactor evidence="1">
        <name>FAD</name>
        <dbReference type="ChEBI" id="CHEBI:57692"/>
    </cofactor>
</comment>
<evidence type="ECO:0000256" key="12">
    <source>
        <dbReference type="ARBA" id="ARBA00031158"/>
    </source>
</evidence>
<reference evidence="17" key="1">
    <citation type="journal article" date="2019" name="Int. J. Syst. Evol. Microbiol.">
        <title>The Global Catalogue of Microorganisms (GCM) 10K type strain sequencing project: providing services to taxonomists for standard genome sequencing and annotation.</title>
        <authorList>
            <consortium name="The Broad Institute Genomics Platform"/>
            <consortium name="The Broad Institute Genome Sequencing Center for Infectious Disease"/>
            <person name="Wu L."/>
            <person name="Ma J."/>
        </authorList>
    </citation>
    <scope>NUCLEOTIDE SEQUENCE [LARGE SCALE GENOMIC DNA]</scope>
    <source>
        <strain evidence="17">JCM 4253</strain>
    </source>
</reference>
<accession>A0A919F3A3</accession>
<comment type="pathway">
    <text evidence="2">Siderophore biosynthesis.</text>
</comment>